<dbReference type="Proteomes" id="UP001197093">
    <property type="component" value="Unassembled WGS sequence"/>
</dbReference>
<name>A0AAD4HYN9_9PEZI</name>
<evidence type="ECO:0000313" key="1">
    <source>
        <dbReference type="EMBL" id="KAG7288136.1"/>
    </source>
</evidence>
<proteinExistence type="predicted"/>
<protein>
    <submittedName>
        <fullName evidence="1">Uncharacterized protein</fullName>
    </submittedName>
</protein>
<dbReference type="EMBL" id="JAHCVI010000003">
    <property type="protein sequence ID" value="KAG7288136.1"/>
    <property type="molecule type" value="Genomic_DNA"/>
</dbReference>
<organism evidence="1 2">
    <name type="scientific">Staphylotrichum longicolle</name>
    <dbReference type="NCBI Taxonomy" id="669026"/>
    <lineage>
        <taxon>Eukaryota</taxon>
        <taxon>Fungi</taxon>
        <taxon>Dikarya</taxon>
        <taxon>Ascomycota</taxon>
        <taxon>Pezizomycotina</taxon>
        <taxon>Sordariomycetes</taxon>
        <taxon>Sordariomycetidae</taxon>
        <taxon>Sordariales</taxon>
        <taxon>Chaetomiaceae</taxon>
        <taxon>Staphylotrichum</taxon>
    </lineage>
</organism>
<reference evidence="1" key="1">
    <citation type="submission" date="2023-02" db="EMBL/GenBank/DDBJ databases">
        <authorList>
            <person name="Palmer J.M."/>
        </authorList>
    </citation>
    <scope>NUCLEOTIDE SEQUENCE</scope>
    <source>
        <strain evidence="1">FW57</strain>
    </source>
</reference>
<evidence type="ECO:0000313" key="2">
    <source>
        <dbReference type="Proteomes" id="UP001197093"/>
    </source>
</evidence>
<keyword evidence="2" id="KW-1185">Reference proteome</keyword>
<accession>A0AAD4HYN9</accession>
<gene>
    <name evidence="1" type="ORF">NEMBOFW57_007659</name>
</gene>
<comment type="caution">
    <text evidence="1">The sequence shown here is derived from an EMBL/GenBank/DDBJ whole genome shotgun (WGS) entry which is preliminary data.</text>
</comment>
<sequence length="159" mass="18491">MPLRTSPTSFPPTPLSLLNNCRVRLHHVSRDLQVGPGSYERFAACLKRLDAALDSILGGLPEEVPPEVKPQRPLQEKQELLRVVFQGPWVWVFADRPRMSAALDPYPPRWDLCEEDEVKPDRVFYWYADAKMRNQTRRQFRAEMYTRVIHIFTSGSLAR</sequence>
<dbReference type="AlphaFoldDB" id="A0AAD4HYN9"/>